<evidence type="ECO:0000256" key="1">
    <source>
        <dbReference type="SAM" id="Phobius"/>
    </source>
</evidence>
<keyword evidence="1" id="KW-0472">Membrane</keyword>
<dbReference type="SMART" id="SM00014">
    <property type="entry name" value="acidPPc"/>
    <property type="match status" value="1"/>
</dbReference>
<dbReference type="Gene3D" id="1.20.144.10">
    <property type="entry name" value="Phosphatidic acid phosphatase type 2/haloperoxidase"/>
    <property type="match status" value="1"/>
</dbReference>
<dbReference type="InterPro" id="IPR000326">
    <property type="entry name" value="PAP2/HPO"/>
</dbReference>
<organism evidence="3 4">
    <name type="scientific">Candidatus Nitrosymbiomonas proteolyticus</name>
    <dbReference type="NCBI Taxonomy" id="2608984"/>
    <lineage>
        <taxon>Bacteria</taxon>
        <taxon>Bacillati</taxon>
        <taxon>Armatimonadota</taxon>
        <taxon>Armatimonadota incertae sedis</taxon>
        <taxon>Candidatus Nitrosymbiomonas</taxon>
    </lineage>
</organism>
<proteinExistence type="predicted"/>
<dbReference type="Proteomes" id="UP000662873">
    <property type="component" value="Chromosome"/>
</dbReference>
<feature type="transmembrane region" description="Helical" evidence="1">
    <location>
        <begin position="148"/>
        <end position="168"/>
    </location>
</feature>
<evidence type="ECO:0000313" key="3">
    <source>
        <dbReference type="EMBL" id="BBO24110.1"/>
    </source>
</evidence>
<protein>
    <submittedName>
        <fullName evidence="3">Phosphatase PAP2 family</fullName>
    </submittedName>
</protein>
<dbReference type="PANTHER" id="PTHR14969">
    <property type="entry name" value="SPHINGOSINE-1-PHOSPHATE PHOSPHOHYDROLASE"/>
    <property type="match status" value="1"/>
</dbReference>
<keyword evidence="1" id="KW-1133">Transmembrane helix</keyword>
<name>A0A809R9E3_9BACT</name>
<dbReference type="KEGG" id="npy:NPRO_17050"/>
<feature type="transmembrane region" description="Helical" evidence="1">
    <location>
        <begin position="32"/>
        <end position="48"/>
    </location>
</feature>
<evidence type="ECO:0000313" key="4">
    <source>
        <dbReference type="Proteomes" id="UP000662873"/>
    </source>
</evidence>
<accession>A0A809R9E3</accession>
<reference evidence="3" key="1">
    <citation type="journal article" name="DNA Res.">
        <title>The physiological potential of anammox bacteria as revealed by their core genome structure.</title>
        <authorList>
            <person name="Okubo T."/>
            <person name="Toyoda A."/>
            <person name="Fukuhara K."/>
            <person name="Uchiyama I."/>
            <person name="Harigaya Y."/>
            <person name="Kuroiwa M."/>
            <person name="Suzuki T."/>
            <person name="Murakami Y."/>
            <person name="Suwa Y."/>
            <person name="Takami H."/>
        </authorList>
    </citation>
    <scope>NUCLEOTIDE SEQUENCE</scope>
    <source>
        <strain evidence="3">317325-2</strain>
    </source>
</reference>
<dbReference type="SUPFAM" id="SSF48317">
    <property type="entry name" value="Acid phosphatase/Vanadium-dependent haloperoxidase"/>
    <property type="match status" value="1"/>
</dbReference>
<keyword evidence="1" id="KW-0812">Transmembrane</keyword>
<dbReference type="Pfam" id="PF01569">
    <property type="entry name" value="PAP2"/>
    <property type="match status" value="1"/>
</dbReference>
<dbReference type="InterPro" id="IPR036938">
    <property type="entry name" value="PAP2/HPO_sf"/>
</dbReference>
<dbReference type="EMBL" id="AP021858">
    <property type="protein sequence ID" value="BBO24110.1"/>
    <property type="molecule type" value="Genomic_DNA"/>
</dbReference>
<sequence length="194" mass="21767">MKAWDEAVFRWINGWPDGWTPLFYTFSQATKWTWVRIGLLALIVAMLVRGQRSRLAVSLSLLAVALANETTDVLKAWLQAVRPCVELPDVTLRVGLLSSYGTASAHSANMAAVAFVMTRYLGRWGYLWIGVAFLTGLSRVYVGVHYPYQVVFGWATGVFAAWVVTESYEVWMRIRKRKGPTVGEMTESDAPEQA</sequence>
<feature type="transmembrane region" description="Helical" evidence="1">
    <location>
        <begin position="124"/>
        <end position="142"/>
    </location>
</feature>
<feature type="domain" description="Phosphatidic acid phosphatase type 2/haloperoxidase" evidence="2">
    <location>
        <begin position="58"/>
        <end position="165"/>
    </location>
</feature>
<dbReference type="PANTHER" id="PTHR14969:SF13">
    <property type="entry name" value="AT30094P"/>
    <property type="match status" value="1"/>
</dbReference>
<dbReference type="AlphaFoldDB" id="A0A809R9E3"/>
<evidence type="ECO:0000259" key="2">
    <source>
        <dbReference type="SMART" id="SM00014"/>
    </source>
</evidence>
<gene>
    <name evidence="3" type="ORF">NPRO_17050</name>
</gene>